<protein>
    <submittedName>
        <fullName evidence="15">TonB-dependent receptor</fullName>
    </submittedName>
</protein>
<proteinExistence type="inferred from homology"/>
<evidence type="ECO:0000259" key="13">
    <source>
        <dbReference type="Pfam" id="PF00593"/>
    </source>
</evidence>
<evidence type="ECO:0000256" key="6">
    <source>
        <dbReference type="ARBA" id="ARBA00023077"/>
    </source>
</evidence>
<evidence type="ECO:0000256" key="3">
    <source>
        <dbReference type="ARBA" id="ARBA00022452"/>
    </source>
</evidence>
<keyword evidence="15" id="KW-0675">Receptor</keyword>
<evidence type="ECO:0000313" key="16">
    <source>
        <dbReference type="Proteomes" id="UP000056905"/>
    </source>
</evidence>
<evidence type="ECO:0000256" key="8">
    <source>
        <dbReference type="ARBA" id="ARBA00023237"/>
    </source>
</evidence>
<evidence type="ECO:0000256" key="2">
    <source>
        <dbReference type="ARBA" id="ARBA00022448"/>
    </source>
</evidence>
<feature type="signal peptide" evidence="12">
    <location>
        <begin position="1"/>
        <end position="24"/>
    </location>
</feature>
<dbReference type="Proteomes" id="UP000056905">
    <property type="component" value="Chromosome"/>
</dbReference>
<evidence type="ECO:0000256" key="12">
    <source>
        <dbReference type="SAM" id="SignalP"/>
    </source>
</evidence>
<keyword evidence="4 9" id="KW-0812">Transmembrane</keyword>
<dbReference type="AlphaFoldDB" id="A0A0P0NW43"/>
<keyword evidence="16" id="KW-1185">Reference proteome</keyword>
<keyword evidence="2 9" id="KW-0813">Transport</keyword>
<dbReference type="Pfam" id="PF07715">
    <property type="entry name" value="Plug"/>
    <property type="match status" value="1"/>
</dbReference>
<dbReference type="Gene3D" id="2.40.170.20">
    <property type="entry name" value="TonB-dependent receptor, beta-barrel domain"/>
    <property type="match status" value="1"/>
</dbReference>
<comment type="similarity">
    <text evidence="9 11">Belongs to the TonB-dependent receptor family.</text>
</comment>
<feature type="short sequence motif" description="TonB C-terminal box" evidence="10">
    <location>
        <begin position="673"/>
        <end position="690"/>
    </location>
</feature>
<dbReference type="InterPro" id="IPR039426">
    <property type="entry name" value="TonB-dep_rcpt-like"/>
</dbReference>
<name>A0A0P0NW43_9CAUL</name>
<dbReference type="SUPFAM" id="SSF56935">
    <property type="entry name" value="Porins"/>
    <property type="match status" value="1"/>
</dbReference>
<keyword evidence="7 9" id="KW-0472">Membrane</keyword>
<dbReference type="InterPro" id="IPR000531">
    <property type="entry name" value="Beta-barrel_TonB"/>
</dbReference>
<comment type="subcellular location">
    <subcellularLocation>
        <location evidence="1 9">Cell outer membrane</location>
        <topology evidence="1 9">Multi-pass membrane protein</topology>
    </subcellularLocation>
</comment>
<evidence type="ECO:0000256" key="1">
    <source>
        <dbReference type="ARBA" id="ARBA00004571"/>
    </source>
</evidence>
<dbReference type="PANTHER" id="PTHR30069">
    <property type="entry name" value="TONB-DEPENDENT OUTER MEMBRANE RECEPTOR"/>
    <property type="match status" value="1"/>
</dbReference>
<dbReference type="GO" id="GO:0009279">
    <property type="term" value="C:cell outer membrane"/>
    <property type="evidence" value="ECO:0007669"/>
    <property type="project" value="UniProtKB-SubCell"/>
</dbReference>
<dbReference type="EMBL" id="CP013002">
    <property type="protein sequence ID" value="ALL12047.1"/>
    <property type="molecule type" value="Genomic_DNA"/>
</dbReference>
<feature type="chain" id="PRO_5006052402" evidence="12">
    <location>
        <begin position="25"/>
        <end position="690"/>
    </location>
</feature>
<gene>
    <name evidence="15" type="ORF">AQ619_00995</name>
</gene>
<dbReference type="Pfam" id="PF00593">
    <property type="entry name" value="TonB_dep_Rec_b-barrel"/>
    <property type="match status" value="1"/>
</dbReference>
<keyword evidence="6 11" id="KW-0798">TonB box</keyword>
<evidence type="ECO:0000259" key="14">
    <source>
        <dbReference type="Pfam" id="PF07715"/>
    </source>
</evidence>
<dbReference type="RefSeq" id="WP_062142992.1">
    <property type="nucleotide sequence ID" value="NZ_CP013002.1"/>
</dbReference>
<sequence length="690" mass="74717">MTRSFRRALMLGAAALCLATTVQAAETDQTRVDSVLVTARPDPEDPPAVALARKRLSETPGAVAVIASEAYANRFALGLNDTVRDVPGVFAQKKFGEDTRLSIRGSGIGNANHNRGTLLAQDGVPLNEADGYGDYQLIDPLLARYTEVYKGGNALRFGGALLGGAINFVTPTGKTAGADNLVRVEAGSFGTARLHGELARQFGDSDLFVGATLMNGDGWRQQSNSSAARLSANIGHSFGEDREVRLYVSGADLRQQIGGSLTLAQALNSPEKAAAANLANNYGRNMRNARASLQATWRLSDTTVLEGGVYGAWRDLDHPIFQVIDQESRNFGAFGRLDWTGQIAGHAADLFAGLSYRAGDLDARQWLNLRGSRGPSQAFSRQNAQALDVFAEGRFFVTPRVALVAGATFGTAERDYRADRQAGVASSFDLTARRDYDWLAPRFGLLFQVDQDSQMFANLTRSVEPPNFGAYSPSAAAGFAPVVPQTAWTGEIGARGRKGALAWDIALYRAQLKDELLTFVVDPAHPAATFNADETVHQGLEAGLDWRFNKRIRLRQTWAWSDFHFEGDPQYGDNSLPIVPEHLYRAELKYEHPAGWFVAPALEWSPRGPFVDYRNKVRAPDHAIASLGAGYVRDGVTVFLDARNLLDKRYVATVNPLANPAAVTAATVQNTAAFWPGEGRSVFVGVSGKF</sequence>
<evidence type="ECO:0000256" key="10">
    <source>
        <dbReference type="PROSITE-ProRule" id="PRU10144"/>
    </source>
</evidence>
<evidence type="ECO:0000256" key="7">
    <source>
        <dbReference type="ARBA" id="ARBA00023136"/>
    </source>
</evidence>
<dbReference type="PANTHER" id="PTHR30069:SF28">
    <property type="entry name" value="TONB-DEPENDENT RECEPTOR YNCD-RELATED"/>
    <property type="match status" value="1"/>
</dbReference>
<keyword evidence="8 9" id="KW-0998">Cell outer membrane</keyword>
<dbReference type="InterPro" id="IPR010917">
    <property type="entry name" value="TonB_rcpt_CS"/>
</dbReference>
<dbReference type="InterPro" id="IPR036942">
    <property type="entry name" value="Beta-barrel_TonB_sf"/>
</dbReference>
<evidence type="ECO:0000313" key="15">
    <source>
        <dbReference type="EMBL" id="ALL12047.1"/>
    </source>
</evidence>
<reference evidence="15 16" key="1">
    <citation type="submission" date="2015-10" db="EMBL/GenBank/DDBJ databases">
        <title>Conservation of the essential genome among Caulobacter and Brevundimonas species.</title>
        <authorList>
            <person name="Scott D."/>
            <person name="Ely B."/>
        </authorList>
    </citation>
    <scope>NUCLEOTIDE SEQUENCE [LARGE SCALE GENOMIC DNA]</scope>
    <source>
        <strain evidence="15 16">CB4</strain>
    </source>
</reference>
<organism evidence="15 16">
    <name type="scientific">Caulobacter henricii</name>
    <dbReference type="NCBI Taxonomy" id="69395"/>
    <lineage>
        <taxon>Bacteria</taxon>
        <taxon>Pseudomonadati</taxon>
        <taxon>Pseudomonadota</taxon>
        <taxon>Alphaproteobacteria</taxon>
        <taxon>Caulobacterales</taxon>
        <taxon>Caulobacteraceae</taxon>
        <taxon>Caulobacter</taxon>
    </lineage>
</organism>
<evidence type="ECO:0000256" key="4">
    <source>
        <dbReference type="ARBA" id="ARBA00022692"/>
    </source>
</evidence>
<keyword evidence="3 9" id="KW-1134">Transmembrane beta strand</keyword>
<feature type="domain" description="TonB-dependent receptor plug" evidence="14">
    <location>
        <begin position="56"/>
        <end position="165"/>
    </location>
</feature>
<dbReference type="PROSITE" id="PS01156">
    <property type="entry name" value="TONB_DEPENDENT_REC_2"/>
    <property type="match status" value="1"/>
</dbReference>
<dbReference type="InterPro" id="IPR012910">
    <property type="entry name" value="Plug_dom"/>
</dbReference>
<dbReference type="KEGG" id="chq:AQ619_00995"/>
<dbReference type="InterPro" id="IPR037066">
    <property type="entry name" value="Plug_dom_sf"/>
</dbReference>
<keyword evidence="5 12" id="KW-0732">Signal</keyword>
<dbReference type="Gene3D" id="2.170.130.10">
    <property type="entry name" value="TonB-dependent receptor, plug domain"/>
    <property type="match status" value="1"/>
</dbReference>
<feature type="domain" description="TonB-dependent receptor-like beta-barrel" evidence="13">
    <location>
        <begin position="278"/>
        <end position="645"/>
    </location>
</feature>
<evidence type="ECO:0000256" key="9">
    <source>
        <dbReference type="PROSITE-ProRule" id="PRU01360"/>
    </source>
</evidence>
<dbReference type="GO" id="GO:0015344">
    <property type="term" value="F:siderophore uptake transmembrane transporter activity"/>
    <property type="evidence" value="ECO:0007669"/>
    <property type="project" value="TreeGrafter"/>
</dbReference>
<dbReference type="STRING" id="69395.AQ619_00995"/>
<evidence type="ECO:0000256" key="11">
    <source>
        <dbReference type="RuleBase" id="RU003357"/>
    </source>
</evidence>
<evidence type="ECO:0000256" key="5">
    <source>
        <dbReference type="ARBA" id="ARBA00022729"/>
    </source>
</evidence>
<dbReference type="PROSITE" id="PS52016">
    <property type="entry name" value="TONB_DEPENDENT_REC_3"/>
    <property type="match status" value="1"/>
</dbReference>
<dbReference type="GO" id="GO:0044718">
    <property type="term" value="P:siderophore transmembrane transport"/>
    <property type="evidence" value="ECO:0007669"/>
    <property type="project" value="TreeGrafter"/>
</dbReference>
<accession>A0A0P0NW43</accession>
<dbReference type="OrthoDB" id="9760620at2"/>